<proteinExistence type="predicted"/>
<dbReference type="EMBL" id="QTSX02005700">
    <property type="protein sequence ID" value="KAJ9058981.1"/>
    <property type="molecule type" value="Genomic_DNA"/>
</dbReference>
<evidence type="ECO:0000313" key="1">
    <source>
        <dbReference type="EMBL" id="KAJ9058981.1"/>
    </source>
</evidence>
<keyword evidence="2" id="KW-1185">Reference proteome</keyword>
<evidence type="ECO:0000313" key="2">
    <source>
        <dbReference type="Proteomes" id="UP001165960"/>
    </source>
</evidence>
<protein>
    <submittedName>
        <fullName evidence="1">Uncharacterized protein</fullName>
    </submittedName>
</protein>
<sequence length="79" mass="8829">MSSILPAVNIQAAEVSQLKSYRGRKRAMCSNSPYFHSVTVRYVLPRRPLRSCVHNTPLSEPSCYPSTFSPCLGTIPEED</sequence>
<gene>
    <name evidence="1" type="ORF">DSO57_1007061</name>
</gene>
<comment type="caution">
    <text evidence="1">The sequence shown here is derived from an EMBL/GenBank/DDBJ whole genome shotgun (WGS) entry which is preliminary data.</text>
</comment>
<name>A0ACC2S9B3_9FUNG</name>
<dbReference type="Proteomes" id="UP001165960">
    <property type="component" value="Unassembled WGS sequence"/>
</dbReference>
<reference evidence="1" key="1">
    <citation type="submission" date="2022-04" db="EMBL/GenBank/DDBJ databases">
        <title>Genome of the entomopathogenic fungus Entomophthora muscae.</title>
        <authorList>
            <person name="Elya C."/>
            <person name="Lovett B.R."/>
            <person name="Lee E."/>
            <person name="Macias A.M."/>
            <person name="Hajek A.E."/>
            <person name="De Bivort B.L."/>
            <person name="Kasson M.T."/>
            <person name="De Fine Licht H.H."/>
            <person name="Stajich J.E."/>
        </authorList>
    </citation>
    <scope>NUCLEOTIDE SEQUENCE</scope>
    <source>
        <strain evidence="1">Berkeley</strain>
    </source>
</reference>
<organism evidence="1 2">
    <name type="scientific">Entomophthora muscae</name>
    <dbReference type="NCBI Taxonomy" id="34485"/>
    <lineage>
        <taxon>Eukaryota</taxon>
        <taxon>Fungi</taxon>
        <taxon>Fungi incertae sedis</taxon>
        <taxon>Zoopagomycota</taxon>
        <taxon>Entomophthoromycotina</taxon>
        <taxon>Entomophthoromycetes</taxon>
        <taxon>Entomophthorales</taxon>
        <taxon>Entomophthoraceae</taxon>
        <taxon>Entomophthora</taxon>
    </lineage>
</organism>
<accession>A0ACC2S9B3</accession>